<evidence type="ECO:0000256" key="2">
    <source>
        <dbReference type="ARBA" id="ARBA00022723"/>
    </source>
</evidence>
<proteinExistence type="predicted"/>
<feature type="compositionally biased region" description="Basic residues" evidence="6">
    <location>
        <begin position="616"/>
        <end position="627"/>
    </location>
</feature>
<feature type="compositionally biased region" description="Acidic residues" evidence="6">
    <location>
        <begin position="1947"/>
        <end position="1956"/>
    </location>
</feature>
<feature type="compositionally biased region" description="Acidic residues" evidence="6">
    <location>
        <begin position="1677"/>
        <end position="1693"/>
    </location>
</feature>
<feature type="compositionally biased region" description="Acidic residues" evidence="6">
    <location>
        <begin position="1113"/>
        <end position="1131"/>
    </location>
</feature>
<dbReference type="Proteomes" id="UP000694558">
    <property type="component" value="Chromosome 2"/>
</dbReference>
<feature type="compositionally biased region" description="Low complexity" evidence="6">
    <location>
        <begin position="1997"/>
        <end position="2015"/>
    </location>
</feature>
<reference evidence="8" key="2">
    <citation type="submission" date="2025-08" db="UniProtKB">
        <authorList>
            <consortium name="Ensembl"/>
        </authorList>
    </citation>
    <scope>IDENTIFICATION</scope>
</reference>
<feature type="compositionally biased region" description="Basic and acidic residues" evidence="6">
    <location>
        <begin position="1694"/>
        <end position="1727"/>
    </location>
</feature>
<feature type="compositionally biased region" description="Basic residues" evidence="6">
    <location>
        <begin position="1479"/>
        <end position="1491"/>
    </location>
</feature>
<dbReference type="SMART" id="SM00451">
    <property type="entry name" value="ZnF_U1"/>
    <property type="match status" value="1"/>
</dbReference>
<accession>A0A8D3D8W8</accession>
<feature type="compositionally biased region" description="Basic and acidic residues" evidence="6">
    <location>
        <begin position="1744"/>
        <end position="1768"/>
    </location>
</feature>
<evidence type="ECO:0000256" key="1">
    <source>
        <dbReference type="ARBA" id="ARBA00004123"/>
    </source>
</evidence>
<evidence type="ECO:0000259" key="7">
    <source>
        <dbReference type="PROSITE" id="PS50171"/>
    </source>
</evidence>
<sequence length="2167" mass="243092">MLTVINALPVSAVQQRCAVLRVVRRFDLIITCHLCFCFSLQGLCFDAVGERCALYFDSHRRNQVVLNNCFLELSVVDNGIAMTPIGFYKSLMKRMSYPVLDNGDRTIFITNISPSEARDLREALRKIGSIVNYLPLLNKVFVQFESSRDADRLGVWYSLLKRAPAHKVRRLKTPHTGCTALAPRIAAKAMPDSKDIVAGAVVPITKCGVPLGSISPFWVTMQASPYVFPTISPWFIIPEYLSVKGNEDIEKANRHASTFPTIMLTGLPEGDYRHEDVAMLVWPYFPKQNLHSLYYNVIVLTLQRRAFLHFSDWATCCRFARDHITNPVSVGGLALNIHFVLQNMFPDSKEELMYTSMMKWSNAGVPEPEGLEERLLCVEISETTVDLIKMVMTVVESIATYVNFLPLANRICVEMFDSGGVARVVKKYNTFSPGSQAKRVTLKKVIRFEPLKSLKQRLEEANEIAINLSVVPAEANPPAQPSPPSAESSSVAGGGVETEKDASGMVTCEEPAAGLPQIDQDTVRALKAAVRQHKRTQEKRGPSEEKESSSKCSTSCPSVKNENAAREKKTWYSYRGPVDFTEDHISSDAYLFEDQNFNMSDFVTVDEVGPDPHRSSSSKKSKKKKQQRLALRSSQSWAPSSHSSSKSTEVAAKSSSSANLTSVSTKKPKDQSQSTKPSSSSSSLSQREAVAASDHRASAEGIAAITVESEPEIETSSEMHPPAQGQGSGLNQAQNLEGQTQKDDFQKHKEEEEEDDDGENYQILDSFDVQTDEHMDDGNQVGGSETQLPEPENGRILNEENFQVLDSVSDDGENCPEKSSEEGATENQAATSQEERPSLVEHNGSTAKQLSEEDVIPVGDRFDDKPALEEAIVENQEANIEASFQVLGTGRKQASKGKGGAKERKLKEEDKIISAESCKASNNVNKPHEQIPNKLPYNVSEKKDVDVNEQESFEILDSIDDQTTMDDDSQKVETPSDQTSKDIEEEDTYQVVDSVEDQQTTTETESEVNATARKDYGLSKRSGPRTRASKSEEREKSPRKQDRAVKRSETITKTGTTAEPSKKDQEIEEELYEILDSIEEEPVQDATTTERSVRSRSQRGKKEDKTEASEKLDGDEETLYEVLDSVEDETATEQPTVMTRSTRGRRGRTTRKHSPIDKKKEEDTPTRRRRIPARESQQRTTKNEEKASPKEEEEKRSDITVREVRDEDATYEILDSVEDEEVFVQRDPEDLTGDVTQQETNEILDSMDNQTAIDDETPGDQISKEDIGHIEEEEDTYQVVDSVEDRRTTVVTESEVDATARKDDGSSKSSGLRTRQDRTVKKSETTTKIMCEIDSVEDQPVQGATATERSVRRQSQRGKKEDKMTFNLTEASEKPDGDGETLYEVLDSVEDKTAIEEPTVTTRLTRERRERTSKKDIPIDKIKEEDKPTRRRRTPARESAKKSDITVRESRDEDATYEILDSVEDEEVVKDDRPATGGRGKRGRPKKAVKATKKETVTLKKGDTEKEADEEEVSFQILDSVEDEMVDDHPSTEQSVSARKKKTSKNDKLVEQSSSLSGSPRNEEEEEPVYQIVDSVEDDQEESVKETSNTNDETCPKEEVPAVKEDSPTCSSVVVEASEELVVKDSEDLSAAEESGLEKKERSDVKKEDASTLSEEKKNPESTRRNDTASALVNLDEVSDEEEDYPDDTAEEEELRKRQATAKEKQLAKEQEREREERKTREREERQRRSRGSSSQSGGRKAKERGEKEEKLEADTKEQERKTRERGQRSLSSSSRNDGRKAKERGEDEEEMVKVDTKKQKREQEEKKTREGEQRKAEEEEEVEVNIKELVTLDEVGADEAGEEAPAQDREWDGEITAEDLQGLVTLDEVVEEEEEEEGKAKQTTPEPRPPSKDDESVDSLNPDTLVTVDEARGNEDEETREEAETTSRSVKRKINVDTEKSVDFVTVDEVEEEEVKEAPRTRRRPRKRTKKTPVRKSTRGKKAGDREEERESAGSDAPLPLASPDKDPSSLSSDGQREFQKAEVDGASQAHVDAATAGQDLQPNPPESQSLEEGWSRADVTVVSKRRRRELVGPEAKRSRSQSPCASADLKLPPFSPHNPLGQEFVVPKSGYFCNLCRVFYLNESSAKEEHCGSQRHYDNLQKHYQKLEDEPSRGSTQYSQGSVSD</sequence>
<feature type="compositionally biased region" description="Basic and acidic residues" evidence="6">
    <location>
        <begin position="1154"/>
        <end position="1203"/>
    </location>
</feature>
<keyword evidence="2" id="KW-0479">Metal-binding</keyword>
<feature type="compositionally biased region" description="Basic and acidic residues" evidence="6">
    <location>
        <begin position="740"/>
        <end position="750"/>
    </location>
</feature>
<name>A0A8D3D8W8_SCOMX</name>
<evidence type="ECO:0000256" key="4">
    <source>
        <dbReference type="ARBA" id="ARBA00022833"/>
    </source>
</evidence>
<feature type="compositionally biased region" description="Basic and acidic residues" evidence="6">
    <location>
        <begin position="1100"/>
        <end position="1112"/>
    </location>
</feature>
<feature type="compositionally biased region" description="Polar residues" evidence="6">
    <location>
        <begin position="729"/>
        <end position="739"/>
    </location>
</feature>
<feature type="compositionally biased region" description="Basic and acidic residues" evidence="6">
    <location>
        <begin position="1777"/>
        <end position="1818"/>
    </location>
</feature>
<feature type="compositionally biased region" description="Basic residues" evidence="6">
    <location>
        <begin position="1962"/>
        <end position="1982"/>
    </location>
</feature>
<evidence type="ECO:0000256" key="5">
    <source>
        <dbReference type="ARBA" id="ARBA00023242"/>
    </source>
</evidence>
<feature type="region of interest" description="Disordered" evidence="6">
    <location>
        <begin position="2144"/>
        <end position="2167"/>
    </location>
</feature>
<feature type="compositionally biased region" description="Polar residues" evidence="6">
    <location>
        <begin position="2040"/>
        <end position="2052"/>
    </location>
</feature>
<feature type="compositionally biased region" description="Basic and acidic residues" evidence="6">
    <location>
        <begin position="1435"/>
        <end position="1454"/>
    </location>
</feature>
<feature type="compositionally biased region" description="Acidic residues" evidence="6">
    <location>
        <begin position="947"/>
        <end position="967"/>
    </location>
</feature>
<feature type="compositionally biased region" description="Acidic residues" evidence="6">
    <location>
        <begin position="1869"/>
        <end position="1878"/>
    </location>
</feature>
<dbReference type="Gene3D" id="3.30.70.330">
    <property type="match status" value="1"/>
</dbReference>
<feature type="compositionally biased region" description="Polar residues" evidence="6">
    <location>
        <begin position="1243"/>
        <end position="1252"/>
    </location>
</feature>
<feature type="region of interest" description="Disordered" evidence="6">
    <location>
        <begin position="475"/>
        <end position="503"/>
    </location>
</feature>
<keyword evidence="4" id="KW-0862">Zinc</keyword>
<evidence type="ECO:0000256" key="6">
    <source>
        <dbReference type="SAM" id="MobiDB-lite"/>
    </source>
</evidence>
<feature type="region of interest" description="Disordered" evidence="6">
    <location>
        <begin position="528"/>
        <end position="577"/>
    </location>
</feature>
<dbReference type="InterPro" id="IPR000690">
    <property type="entry name" value="Matrin/U1-C_Znf_C2H2"/>
</dbReference>
<evidence type="ECO:0000313" key="9">
    <source>
        <dbReference type="Proteomes" id="UP000694558"/>
    </source>
</evidence>
<feature type="compositionally biased region" description="Basic and acidic residues" evidence="6">
    <location>
        <begin position="1983"/>
        <end position="1994"/>
    </location>
</feature>
<reference evidence="8" key="1">
    <citation type="submission" date="2023-05" db="EMBL/GenBank/DDBJ databases">
        <title>High-quality long-read genome of Scophthalmus maximus.</title>
        <authorList>
            <person name="Lien S."/>
            <person name="Martinez P."/>
        </authorList>
    </citation>
    <scope>NUCLEOTIDE SEQUENCE [LARGE SCALE GENOMIC DNA]</scope>
</reference>
<dbReference type="GO" id="GO:0008270">
    <property type="term" value="F:zinc ion binding"/>
    <property type="evidence" value="ECO:0007669"/>
    <property type="project" value="UniProtKB-KW"/>
</dbReference>
<feature type="compositionally biased region" description="Basic and acidic residues" evidence="6">
    <location>
        <begin position="1636"/>
        <end position="1667"/>
    </location>
</feature>
<feature type="region of interest" description="Disordered" evidence="6">
    <location>
        <begin position="889"/>
        <end position="908"/>
    </location>
</feature>
<dbReference type="Ensembl" id="ENSSMAT00000075363.1">
    <property type="protein sequence ID" value="ENSSMAP00000055977.1"/>
    <property type="gene ID" value="ENSSMAG00000023688.1"/>
</dbReference>
<feature type="compositionally biased region" description="Basic residues" evidence="6">
    <location>
        <begin position="1142"/>
        <end position="1153"/>
    </location>
</feature>
<dbReference type="CDD" id="cd00590">
    <property type="entry name" value="RRM_SF"/>
    <property type="match status" value="1"/>
</dbReference>
<keyword evidence="5" id="KW-0539">Nucleus</keyword>
<feature type="compositionally biased region" description="Basic and acidic residues" evidence="6">
    <location>
        <begin position="1594"/>
        <end position="1607"/>
    </location>
</feature>
<feature type="domain" description="Matrin-type" evidence="7">
    <location>
        <begin position="2113"/>
        <end position="2144"/>
    </location>
</feature>
<feature type="compositionally biased region" description="Polar residues" evidence="6">
    <location>
        <begin position="2155"/>
        <end position="2167"/>
    </location>
</feature>
<feature type="compositionally biased region" description="Basic and acidic residues" evidence="6">
    <location>
        <begin position="2016"/>
        <end position="2025"/>
    </location>
</feature>
<evidence type="ECO:0000256" key="3">
    <source>
        <dbReference type="ARBA" id="ARBA00022771"/>
    </source>
</evidence>
<feature type="compositionally biased region" description="Basic and acidic residues" evidence="6">
    <location>
        <begin position="1029"/>
        <end position="1050"/>
    </location>
</feature>
<dbReference type="InterPro" id="IPR012677">
    <property type="entry name" value="Nucleotide-bd_a/b_plait_sf"/>
</dbReference>
<dbReference type="GeneTree" id="ENSGT00990000203723"/>
<feature type="region of interest" description="Disordered" evidence="6">
    <location>
        <begin position="1243"/>
        <end position="2099"/>
    </location>
</feature>
<feature type="compositionally biased region" description="Polar residues" evidence="6">
    <location>
        <begin position="1551"/>
        <end position="1560"/>
    </location>
</feature>
<feature type="compositionally biased region" description="Basic and acidic residues" evidence="6">
    <location>
        <begin position="1492"/>
        <end position="1505"/>
    </location>
</feature>
<evidence type="ECO:0000313" key="8">
    <source>
        <dbReference type="Ensembl" id="ENSSMAP00000055977.1"/>
    </source>
</evidence>
<feature type="region of interest" description="Disordered" evidence="6">
    <location>
        <begin position="603"/>
        <end position="850"/>
    </location>
</feature>
<protein>
    <recommendedName>
        <fullName evidence="7">Matrin-type domain-containing protein</fullName>
    </recommendedName>
</protein>
<feature type="compositionally biased region" description="Basic and acidic residues" evidence="6">
    <location>
        <begin position="1404"/>
        <end position="1428"/>
    </location>
</feature>
<feature type="compositionally biased region" description="Acidic residues" evidence="6">
    <location>
        <begin position="1066"/>
        <end position="1083"/>
    </location>
</feature>
<dbReference type="InterPro" id="IPR003604">
    <property type="entry name" value="Matrin/U1-like-C_Znf_C2H2"/>
</dbReference>
<organism evidence="8 9">
    <name type="scientific">Scophthalmus maximus</name>
    <name type="common">Turbot</name>
    <name type="synonym">Psetta maxima</name>
    <dbReference type="NCBI Taxonomy" id="52904"/>
    <lineage>
        <taxon>Eukaryota</taxon>
        <taxon>Metazoa</taxon>
        <taxon>Chordata</taxon>
        <taxon>Craniata</taxon>
        <taxon>Vertebrata</taxon>
        <taxon>Euteleostomi</taxon>
        <taxon>Actinopterygii</taxon>
        <taxon>Neopterygii</taxon>
        <taxon>Teleostei</taxon>
        <taxon>Neoteleostei</taxon>
        <taxon>Acanthomorphata</taxon>
        <taxon>Carangaria</taxon>
        <taxon>Pleuronectiformes</taxon>
        <taxon>Pleuronectoidei</taxon>
        <taxon>Scophthalmidae</taxon>
        <taxon>Scophthalmus</taxon>
    </lineage>
</organism>
<feature type="region of interest" description="Disordered" evidence="6">
    <location>
        <begin position="914"/>
        <end position="1203"/>
    </location>
</feature>
<dbReference type="PROSITE" id="PS50171">
    <property type="entry name" value="ZF_MATRIN"/>
    <property type="match status" value="1"/>
</dbReference>
<keyword evidence="3" id="KW-0863">Zinc-finger</keyword>
<dbReference type="GO" id="GO:0005634">
    <property type="term" value="C:nucleus"/>
    <property type="evidence" value="ECO:0007669"/>
    <property type="project" value="UniProtKB-SubCell"/>
</dbReference>
<feature type="compositionally biased region" description="Basic and acidic residues" evidence="6">
    <location>
        <begin position="538"/>
        <end position="549"/>
    </location>
</feature>
<feature type="compositionally biased region" description="Basic and acidic residues" evidence="6">
    <location>
        <begin position="1314"/>
        <end position="1325"/>
    </location>
</feature>
<feature type="compositionally biased region" description="Low complexity" evidence="6">
    <location>
        <begin position="633"/>
        <end position="685"/>
    </location>
</feature>
<feature type="compositionally biased region" description="Basic and acidic residues" evidence="6">
    <location>
        <begin position="2144"/>
        <end position="2154"/>
    </location>
</feature>
<dbReference type="GO" id="GO:0003676">
    <property type="term" value="F:nucleic acid binding"/>
    <property type="evidence" value="ECO:0007669"/>
    <property type="project" value="InterPro"/>
</dbReference>
<comment type="subcellular location">
    <subcellularLocation>
        <location evidence="1">Nucleus</location>
    </subcellularLocation>
</comment>